<comment type="function">
    <text evidence="1">Removes C-terminal D-alanyl residues from sugar-peptide cell wall precursors.</text>
</comment>
<dbReference type="Pfam" id="PF07943">
    <property type="entry name" value="PBP5_C"/>
    <property type="match status" value="1"/>
</dbReference>
<evidence type="ECO:0000256" key="1">
    <source>
        <dbReference type="ARBA" id="ARBA00003217"/>
    </source>
</evidence>
<dbReference type="GO" id="GO:0009252">
    <property type="term" value="P:peptidoglycan biosynthetic process"/>
    <property type="evidence" value="ECO:0007669"/>
    <property type="project" value="UniProtKB-UniPathway"/>
</dbReference>
<dbReference type="PANTHER" id="PTHR21581:SF6">
    <property type="entry name" value="TRAFFICKING PROTEIN PARTICLE COMPLEX SUBUNIT 12"/>
    <property type="match status" value="1"/>
</dbReference>
<evidence type="ECO:0000313" key="18">
    <source>
        <dbReference type="EMBL" id="EGJ67961.1"/>
    </source>
</evidence>
<dbReference type="PANTHER" id="PTHR21581">
    <property type="entry name" value="D-ALANYL-D-ALANINE CARBOXYPEPTIDASE"/>
    <property type="match status" value="1"/>
</dbReference>
<evidence type="ECO:0000256" key="13">
    <source>
        <dbReference type="PIRSR" id="PIRSR618044-1"/>
    </source>
</evidence>
<dbReference type="SUPFAM" id="SSF56601">
    <property type="entry name" value="beta-lactamase/transpeptidase-like"/>
    <property type="match status" value="1"/>
</dbReference>
<keyword evidence="5 18" id="KW-0121">Carboxypeptidase</keyword>
<keyword evidence="8" id="KW-0378">Hydrolase</keyword>
<dbReference type="InterPro" id="IPR001967">
    <property type="entry name" value="Peptidase_S11_N"/>
</dbReference>
<keyword evidence="6" id="KW-0645">Protease</keyword>
<evidence type="ECO:0000256" key="7">
    <source>
        <dbReference type="ARBA" id="ARBA00022729"/>
    </source>
</evidence>
<feature type="domain" description="Peptidase S11 D-Ala-D-Ala carboxypeptidase A C-terminal" evidence="17">
    <location>
        <begin position="288"/>
        <end position="378"/>
    </location>
</feature>
<evidence type="ECO:0000313" key="19">
    <source>
        <dbReference type="Proteomes" id="UP000003204"/>
    </source>
</evidence>
<dbReference type="AlphaFoldDB" id="A0A828SMZ0"/>
<evidence type="ECO:0000256" key="4">
    <source>
        <dbReference type="ARBA" id="ARBA00012448"/>
    </source>
</evidence>
<keyword evidence="10" id="KW-0573">Peptidoglycan synthesis</keyword>
<feature type="binding site" evidence="14">
    <location>
        <position position="238"/>
    </location>
    <ligand>
        <name>substrate</name>
    </ligand>
</feature>
<evidence type="ECO:0000256" key="14">
    <source>
        <dbReference type="PIRSR" id="PIRSR618044-2"/>
    </source>
</evidence>
<evidence type="ECO:0000256" key="9">
    <source>
        <dbReference type="ARBA" id="ARBA00022960"/>
    </source>
</evidence>
<comment type="caution">
    <text evidence="18">The sequence shown here is derived from an EMBL/GenBank/DDBJ whole genome shotgun (WGS) entry which is preliminary data.</text>
</comment>
<proteinExistence type="inferred from homology"/>
<dbReference type="EC" id="3.4.16.4" evidence="4"/>
<dbReference type="GO" id="GO:0009002">
    <property type="term" value="F:serine-type D-Ala-D-Ala carboxypeptidase activity"/>
    <property type="evidence" value="ECO:0007669"/>
    <property type="project" value="UniProtKB-EC"/>
</dbReference>
<sequence length="397" mass="43403">MLGSSASYKILELPRMTRKSAIAALLLLPSFSYAATVLSAPPELNNKSYVLMDYETGQILASKNENEKLAPASMTKMMTSYIIEQKLLKGELTENEQVRMNESAWCKGSSSESCMYVPLNGTATVLEMLRGIIIQSGNDASKAMAEHIAGNEGTFAHMMNQEAKRIGMTNTQFINSTGMPAEGHYSTAKDMAVLAQHIIKDSSKYYPIYSEKEFTFNGIKQGNRNALLYTDPSVDGLKTGHTDEAGYCLTTSSKRGPMRLISVIFGTPSMSERADQTRALLAWGFANFETANVQPANQVLAKAKVWFGKENEVQVGLAENFNVTMPKGKADGIKTQLVVQPNLSAPLQKGQVVGKLVASLDGKVIAEKPLVALKPVEEAGFFARLIDHIKQFFSNLF</sequence>
<accession>A0A828SMZ0</accession>
<evidence type="ECO:0000256" key="15">
    <source>
        <dbReference type="RuleBase" id="RU004016"/>
    </source>
</evidence>
<keyword evidence="9" id="KW-0133">Cell shape</keyword>
<dbReference type="InterPro" id="IPR037167">
    <property type="entry name" value="Peptidase_S11_C_sf"/>
</dbReference>
<feature type="signal peptide" evidence="16">
    <location>
        <begin position="1"/>
        <end position="34"/>
    </location>
</feature>
<dbReference type="EMBL" id="ACYS02000104">
    <property type="protein sequence ID" value="EGJ67961.1"/>
    <property type="molecule type" value="Genomic_DNA"/>
</dbReference>
<evidence type="ECO:0000256" key="6">
    <source>
        <dbReference type="ARBA" id="ARBA00022670"/>
    </source>
</evidence>
<feature type="active site" evidence="13">
    <location>
        <position position="136"/>
    </location>
</feature>
<dbReference type="UniPathway" id="UPA00219"/>
<dbReference type="PRINTS" id="PR00725">
    <property type="entry name" value="DADACBPTASE1"/>
</dbReference>
<dbReference type="InterPro" id="IPR012907">
    <property type="entry name" value="Peptidase_S11_C"/>
</dbReference>
<dbReference type="GO" id="GO:0071555">
    <property type="term" value="P:cell wall organization"/>
    <property type="evidence" value="ECO:0007669"/>
    <property type="project" value="UniProtKB-KW"/>
</dbReference>
<comment type="similarity">
    <text evidence="3 15">Belongs to the peptidase S11 family.</text>
</comment>
<dbReference type="Gene3D" id="3.40.710.10">
    <property type="entry name" value="DD-peptidase/beta-lactamase superfamily"/>
    <property type="match status" value="1"/>
</dbReference>
<dbReference type="SUPFAM" id="SSF69189">
    <property type="entry name" value="Penicillin-binding protein associated domain"/>
    <property type="match status" value="1"/>
</dbReference>
<dbReference type="Proteomes" id="UP000003204">
    <property type="component" value="Unassembled WGS sequence"/>
</dbReference>
<dbReference type="Gene3D" id="2.60.410.10">
    <property type="entry name" value="D-Ala-D-Ala carboxypeptidase, C-terminal domain"/>
    <property type="match status" value="1"/>
</dbReference>
<dbReference type="InterPro" id="IPR018044">
    <property type="entry name" value="Peptidase_S11"/>
</dbReference>
<dbReference type="GO" id="GO:0006508">
    <property type="term" value="P:proteolysis"/>
    <property type="evidence" value="ECO:0007669"/>
    <property type="project" value="UniProtKB-KW"/>
</dbReference>
<dbReference type="InterPro" id="IPR015956">
    <property type="entry name" value="Peniciliin-bd_prot_C_sf"/>
</dbReference>
<feature type="active site" description="Acyl-ester intermediate" evidence="13">
    <location>
        <position position="73"/>
    </location>
</feature>
<dbReference type="Pfam" id="PF00768">
    <property type="entry name" value="Peptidase_S11"/>
    <property type="match status" value="1"/>
</dbReference>
<keyword evidence="11" id="KW-0961">Cell wall biogenesis/degradation</keyword>
<dbReference type="GO" id="GO:0008360">
    <property type="term" value="P:regulation of cell shape"/>
    <property type="evidence" value="ECO:0007669"/>
    <property type="project" value="UniProtKB-KW"/>
</dbReference>
<evidence type="ECO:0000256" key="16">
    <source>
        <dbReference type="SAM" id="SignalP"/>
    </source>
</evidence>
<keyword evidence="7 16" id="KW-0732">Signal</keyword>
<evidence type="ECO:0000256" key="2">
    <source>
        <dbReference type="ARBA" id="ARBA00004752"/>
    </source>
</evidence>
<organism evidence="18 19">
    <name type="scientific">Acinetobacter baumannii 6014059</name>
    <dbReference type="NCBI Taxonomy" id="525242"/>
    <lineage>
        <taxon>Bacteria</taxon>
        <taxon>Pseudomonadati</taxon>
        <taxon>Pseudomonadota</taxon>
        <taxon>Gammaproteobacteria</taxon>
        <taxon>Moraxellales</taxon>
        <taxon>Moraxellaceae</taxon>
        <taxon>Acinetobacter</taxon>
        <taxon>Acinetobacter calcoaceticus/baumannii complex</taxon>
    </lineage>
</organism>
<name>A0A828SMZ0_ACIBA</name>
<gene>
    <name evidence="18" type="ORF">HMPREF0022_02234</name>
</gene>
<feature type="chain" id="PRO_5032982882" description="serine-type D-Ala-D-Ala carboxypeptidase" evidence="16">
    <location>
        <begin position="35"/>
        <end position="397"/>
    </location>
</feature>
<evidence type="ECO:0000256" key="11">
    <source>
        <dbReference type="ARBA" id="ARBA00023316"/>
    </source>
</evidence>
<comment type="catalytic activity">
    <reaction evidence="12">
        <text>Preferential cleavage: (Ac)2-L-Lys-D-Ala-|-D-Ala. Also transpeptidation of peptidyl-alanyl moieties that are N-acyl substituents of D-alanine.</text>
        <dbReference type="EC" id="3.4.16.4"/>
    </reaction>
</comment>
<protein>
    <recommendedName>
        <fullName evidence="4">serine-type D-Ala-D-Ala carboxypeptidase</fullName>
        <ecNumber evidence="4">3.4.16.4</ecNumber>
    </recommendedName>
</protein>
<comment type="pathway">
    <text evidence="2">Cell wall biogenesis; peptidoglycan biosynthesis.</text>
</comment>
<dbReference type="InterPro" id="IPR012338">
    <property type="entry name" value="Beta-lactam/transpept-like"/>
</dbReference>
<evidence type="ECO:0000256" key="10">
    <source>
        <dbReference type="ARBA" id="ARBA00022984"/>
    </source>
</evidence>
<evidence type="ECO:0000256" key="3">
    <source>
        <dbReference type="ARBA" id="ARBA00007164"/>
    </source>
</evidence>
<evidence type="ECO:0000256" key="8">
    <source>
        <dbReference type="ARBA" id="ARBA00022801"/>
    </source>
</evidence>
<dbReference type="SMART" id="SM00936">
    <property type="entry name" value="PBP5_C"/>
    <property type="match status" value="1"/>
</dbReference>
<evidence type="ECO:0000256" key="5">
    <source>
        <dbReference type="ARBA" id="ARBA00022645"/>
    </source>
</evidence>
<evidence type="ECO:0000259" key="17">
    <source>
        <dbReference type="SMART" id="SM00936"/>
    </source>
</evidence>
<reference evidence="18 19" key="1">
    <citation type="submission" date="2011-04" db="EMBL/GenBank/DDBJ databases">
        <authorList>
            <person name="Weinstock G."/>
            <person name="Sodergren E."/>
            <person name="Clifton S."/>
            <person name="Fulton L."/>
            <person name="Fulton B."/>
            <person name="Courtney L."/>
            <person name="Fronick C."/>
            <person name="Harrison M."/>
            <person name="Strong C."/>
            <person name="Farmer C."/>
            <person name="Delahaunty K."/>
            <person name="Markovic C."/>
            <person name="Hall O."/>
            <person name="Minx P."/>
            <person name="Tomlinson C."/>
            <person name="Mitreva M."/>
            <person name="Hou S."/>
            <person name="Chen J."/>
            <person name="Wollam A."/>
            <person name="Pepin K.H."/>
            <person name="Johnson M."/>
            <person name="Bhonagiri V."/>
            <person name="Zhang X."/>
            <person name="Suruliraj S."/>
            <person name="Warren W."/>
            <person name="Chinwalla A."/>
            <person name="Mardis E.R."/>
            <person name="Wilson R.K."/>
        </authorList>
    </citation>
    <scope>NUCLEOTIDE SEQUENCE [LARGE SCALE GENOMIC DNA]</scope>
    <source>
        <strain evidence="18 19">6014059</strain>
    </source>
</reference>
<feature type="active site" description="Proton acceptor" evidence="13">
    <location>
        <position position="76"/>
    </location>
</feature>
<evidence type="ECO:0000256" key="12">
    <source>
        <dbReference type="ARBA" id="ARBA00034000"/>
    </source>
</evidence>